<dbReference type="Proteomes" id="UP000241229">
    <property type="component" value="Unassembled WGS sequence"/>
</dbReference>
<dbReference type="Pfam" id="PF13369">
    <property type="entry name" value="Transglut_core2"/>
    <property type="match status" value="1"/>
</dbReference>
<dbReference type="OrthoDB" id="7605060at2"/>
<dbReference type="InterPro" id="IPR032698">
    <property type="entry name" value="SirB1_N"/>
</dbReference>
<feature type="chain" id="PRO_5015127844" description="Protein SirB1 N-terminal domain-containing protein" evidence="2">
    <location>
        <begin position="25"/>
        <end position="320"/>
    </location>
</feature>
<comment type="caution">
    <text evidence="4">The sequence shown here is derived from an EMBL/GenBank/DDBJ whole genome shotgun (WGS) entry which is preliminary data.</text>
</comment>
<reference evidence="4 5" key="1">
    <citation type="submission" date="2018-03" db="EMBL/GenBank/DDBJ databases">
        <title>The draft genome of Mesorhizobium sp. 6GN-30.</title>
        <authorList>
            <person name="Liu L."/>
            <person name="Li L."/>
            <person name="Wang T."/>
            <person name="Zhang X."/>
            <person name="Liang L."/>
        </authorList>
    </citation>
    <scope>NUCLEOTIDE SEQUENCE [LARGE SCALE GENOMIC DNA]</scope>
    <source>
        <strain evidence="4 5">6GN30</strain>
    </source>
</reference>
<evidence type="ECO:0000259" key="3">
    <source>
        <dbReference type="Pfam" id="PF13369"/>
    </source>
</evidence>
<sequence>MIGRFVAGLVFALVLSWPAGRSLAAELPAQSSADFVQALLDARADDLGFARAKLAVDKVVDPSIDDAAALAELDRMAATIRKMLAMLPPEPAATDIEKLKALRAFIYEAGWWNDNRPFQYDLSDPLGQKPGSQLLTTYLATRKGNCVSMPMLLLALGERLGLDMTLSTAPLHLFVKWTDGGKTWNLEATSGGGFARDEHYRKQLPMTDEAVRNGVYLKTLTRREALSVMATAVLDRLIAAERFDEAVEVADMLIEAYPANAYALVKKGTAYYRLLERDIIKKYPRESDIPADKITYANELYQANRDAFAKAEALGWRMPK</sequence>
<comment type="similarity">
    <text evidence="1">Belongs to the UPF0162 family.</text>
</comment>
<keyword evidence="2" id="KW-0732">Signal</keyword>
<evidence type="ECO:0000313" key="4">
    <source>
        <dbReference type="EMBL" id="PSJ51077.1"/>
    </source>
</evidence>
<proteinExistence type="inferred from homology"/>
<name>A0A2P7RLI3_9HYPH</name>
<accession>A0A2P7RLI3</accession>
<feature type="signal peptide" evidence="2">
    <location>
        <begin position="1"/>
        <end position="24"/>
    </location>
</feature>
<evidence type="ECO:0000313" key="5">
    <source>
        <dbReference type="Proteomes" id="UP000241229"/>
    </source>
</evidence>
<feature type="domain" description="Protein SirB1 N-terminal" evidence="3">
    <location>
        <begin position="68"/>
        <end position="227"/>
    </location>
</feature>
<evidence type="ECO:0000256" key="2">
    <source>
        <dbReference type="SAM" id="SignalP"/>
    </source>
</evidence>
<dbReference type="EMBL" id="PXYK01000044">
    <property type="protein sequence ID" value="PSJ51077.1"/>
    <property type="molecule type" value="Genomic_DNA"/>
</dbReference>
<protein>
    <recommendedName>
        <fullName evidence="3">Protein SirB1 N-terminal domain-containing protein</fullName>
    </recommendedName>
</protein>
<gene>
    <name evidence="4" type="ORF">C7I84_27740</name>
</gene>
<organism evidence="4 5">
    <name type="scientific">Kumtagia ephedrae</name>
    <dbReference type="NCBI Taxonomy" id="2116701"/>
    <lineage>
        <taxon>Bacteria</taxon>
        <taxon>Pseudomonadati</taxon>
        <taxon>Pseudomonadota</taxon>
        <taxon>Alphaproteobacteria</taxon>
        <taxon>Hyphomicrobiales</taxon>
        <taxon>Phyllobacteriaceae</taxon>
        <taxon>Kumtagia</taxon>
    </lineage>
</organism>
<evidence type="ECO:0000256" key="1">
    <source>
        <dbReference type="ARBA" id="ARBA00007100"/>
    </source>
</evidence>
<dbReference type="AlphaFoldDB" id="A0A2P7RLI3"/>
<keyword evidence="5" id="KW-1185">Reference proteome</keyword>